<dbReference type="PANTHER" id="PTHR44757:SF2">
    <property type="entry name" value="BIOFILM ARCHITECTURE MAINTENANCE PROTEIN MBAA"/>
    <property type="match status" value="1"/>
</dbReference>
<feature type="transmembrane region" description="Helical" evidence="1">
    <location>
        <begin position="197"/>
        <end position="215"/>
    </location>
</feature>
<feature type="domain" description="EAL" evidence="2">
    <location>
        <begin position="512"/>
        <end position="765"/>
    </location>
</feature>
<dbReference type="InterPro" id="IPR035919">
    <property type="entry name" value="EAL_sf"/>
</dbReference>
<sequence>MPTGRATVLIAAAGAAIAMWLISDWAPPAVLARVDSGLYVLAPCVAAGSAAWAARSSSGRQRLAWLCMLFGLIGWTIGAASVVRFEAFWSGHTLSTAQTWTFVLFPIGFGAAVLLFPTGLTRRYLGRFLLDATIVAGSFFLVFWLVVMDEVYRAAGPGEGLTQMLPAVYAAMEIAVVTLALLLVVRGPSDQRATLTLLTVGLVGVILSDGVYTYISVHGAYAHGSLVDTGWIAGMFLIAIAALSSRQPTAPAPKVRTESAWASVWLPGITAVLVVLAATTEPVADLTSRPVLVLGACLALAIFARQFLAISDNQRLLREAAAQALRDPLTGVGNYTLFNDRLTEAMLRRERDGVPVAVMVLDLNDFKLVNDSYGHPAGDRLLRLVGDRISEVVRPADTVARLGGDEFAVVMAGDIEDAQRIARRVAGAFGASFVVDGHELAIRPSAGFAFADADGCAVSTEALLKQADNAMYSAKWAGSGGLHVYTADMASVRVDRELFRTTGVPERSGSTVLTLLSELRRAVQRSELTLVYQPQFRLQTGDLVGFEALVRWPQPDGTVLMPGDFLPMVRRNGMMDEVTDLVLRKACVDAARWQAAGIHASVAVNLFAPLLAHATAPGRAAAALSASGLPPSSLTVEITEHMVLGDLEQTREVLRQLRERQIRVAIDDFGTGYSTLSYLRELPCDELKLDPEFIAPVLIDPTAAAVVRAVVGLAQVLGITTVAEGVENAHTAAWLRQHGCDIAQGYFYGRPITFDGVIDRFGPAPCVTPATAPASAKSN</sequence>
<dbReference type="PROSITE" id="PS50887">
    <property type="entry name" value="GGDEF"/>
    <property type="match status" value="1"/>
</dbReference>
<dbReference type="InterPro" id="IPR052155">
    <property type="entry name" value="Biofilm_reg_signaling"/>
</dbReference>
<dbReference type="SUPFAM" id="SSF55073">
    <property type="entry name" value="Nucleotide cyclase"/>
    <property type="match status" value="1"/>
</dbReference>
<feature type="transmembrane region" description="Helical" evidence="1">
    <location>
        <begin position="221"/>
        <end position="243"/>
    </location>
</feature>
<keyword evidence="1" id="KW-0472">Membrane</keyword>
<dbReference type="Pfam" id="PF00990">
    <property type="entry name" value="GGDEF"/>
    <property type="match status" value="1"/>
</dbReference>
<dbReference type="Gene3D" id="3.30.70.270">
    <property type="match status" value="1"/>
</dbReference>
<dbReference type="InterPro" id="IPR029787">
    <property type="entry name" value="Nucleotide_cyclase"/>
</dbReference>
<dbReference type="SMART" id="SM00052">
    <property type="entry name" value="EAL"/>
    <property type="match status" value="1"/>
</dbReference>
<dbReference type="NCBIfam" id="TIGR00254">
    <property type="entry name" value="GGDEF"/>
    <property type="match status" value="1"/>
</dbReference>
<evidence type="ECO:0000256" key="1">
    <source>
        <dbReference type="SAM" id="Phobius"/>
    </source>
</evidence>
<protein>
    <submittedName>
        <fullName evidence="4">EAL domain-containing protein</fullName>
    </submittedName>
</protein>
<feature type="transmembrane region" description="Helical" evidence="1">
    <location>
        <begin position="97"/>
        <end position="116"/>
    </location>
</feature>
<feature type="transmembrane region" description="Helical" evidence="1">
    <location>
        <begin position="7"/>
        <end position="26"/>
    </location>
</feature>
<organism evidence="4 5">
    <name type="scientific">Mycolicibacterium sphagni</name>
    <dbReference type="NCBI Taxonomy" id="1786"/>
    <lineage>
        <taxon>Bacteria</taxon>
        <taxon>Bacillati</taxon>
        <taxon>Actinomycetota</taxon>
        <taxon>Actinomycetes</taxon>
        <taxon>Mycobacteriales</taxon>
        <taxon>Mycobacteriaceae</taxon>
        <taxon>Mycolicibacterium</taxon>
    </lineage>
</organism>
<feature type="transmembrane region" description="Helical" evidence="1">
    <location>
        <begin position="167"/>
        <end position="185"/>
    </location>
</feature>
<evidence type="ECO:0000259" key="2">
    <source>
        <dbReference type="PROSITE" id="PS50883"/>
    </source>
</evidence>
<dbReference type="RefSeq" id="WP_174396651.1">
    <property type="nucleotide sequence ID" value="NZ_VBSB01000003.1"/>
</dbReference>
<reference evidence="4 5" key="1">
    <citation type="submission" date="2019-05" db="EMBL/GenBank/DDBJ databases">
        <title>Mycolicibacterium sphagni ENV482 genome assembly.</title>
        <authorList>
            <person name="Chen W."/>
            <person name="Faulkner N.W."/>
            <person name="Hyman M.R."/>
        </authorList>
    </citation>
    <scope>NUCLEOTIDE SEQUENCE [LARGE SCALE GENOMIC DNA]</scope>
    <source>
        <strain evidence="4 5">ENV482</strain>
    </source>
</reference>
<feature type="transmembrane region" description="Helical" evidence="1">
    <location>
        <begin position="63"/>
        <end position="85"/>
    </location>
</feature>
<feature type="transmembrane region" description="Helical" evidence="1">
    <location>
        <begin position="38"/>
        <end position="54"/>
    </location>
</feature>
<dbReference type="InterPro" id="IPR000160">
    <property type="entry name" value="GGDEF_dom"/>
</dbReference>
<dbReference type="PROSITE" id="PS50883">
    <property type="entry name" value="EAL"/>
    <property type="match status" value="1"/>
</dbReference>
<dbReference type="PANTHER" id="PTHR44757">
    <property type="entry name" value="DIGUANYLATE CYCLASE DGCP"/>
    <property type="match status" value="1"/>
</dbReference>
<feature type="domain" description="GGDEF" evidence="3">
    <location>
        <begin position="354"/>
        <end position="487"/>
    </location>
</feature>
<accession>A0ABX2JMC1</accession>
<comment type="caution">
    <text evidence="4">The sequence shown here is derived from an EMBL/GenBank/DDBJ whole genome shotgun (WGS) entry which is preliminary data.</text>
</comment>
<dbReference type="Proteomes" id="UP000708347">
    <property type="component" value="Unassembled WGS sequence"/>
</dbReference>
<proteinExistence type="predicted"/>
<name>A0ABX2JMC1_9MYCO</name>
<evidence type="ECO:0000313" key="4">
    <source>
        <dbReference type="EMBL" id="NTY58706.1"/>
    </source>
</evidence>
<dbReference type="InterPro" id="IPR043128">
    <property type="entry name" value="Rev_trsase/Diguanyl_cyclase"/>
</dbReference>
<feature type="transmembrane region" description="Helical" evidence="1">
    <location>
        <begin position="264"/>
        <end position="284"/>
    </location>
</feature>
<keyword evidence="1" id="KW-0812">Transmembrane</keyword>
<feature type="transmembrane region" description="Helical" evidence="1">
    <location>
        <begin position="128"/>
        <end position="147"/>
    </location>
</feature>
<dbReference type="SUPFAM" id="SSF141868">
    <property type="entry name" value="EAL domain-like"/>
    <property type="match status" value="1"/>
</dbReference>
<evidence type="ECO:0000313" key="5">
    <source>
        <dbReference type="Proteomes" id="UP000708347"/>
    </source>
</evidence>
<dbReference type="CDD" id="cd01948">
    <property type="entry name" value="EAL"/>
    <property type="match status" value="1"/>
</dbReference>
<keyword evidence="1" id="KW-1133">Transmembrane helix</keyword>
<dbReference type="Gene3D" id="3.20.20.450">
    <property type="entry name" value="EAL domain"/>
    <property type="match status" value="1"/>
</dbReference>
<gene>
    <name evidence="4" type="ORF">FEG63_03950</name>
</gene>
<evidence type="ECO:0000259" key="3">
    <source>
        <dbReference type="PROSITE" id="PS50887"/>
    </source>
</evidence>
<dbReference type="EMBL" id="VBSB01000003">
    <property type="protein sequence ID" value="NTY58706.1"/>
    <property type="molecule type" value="Genomic_DNA"/>
</dbReference>
<dbReference type="Pfam" id="PF00563">
    <property type="entry name" value="EAL"/>
    <property type="match status" value="1"/>
</dbReference>
<dbReference type="InterPro" id="IPR001633">
    <property type="entry name" value="EAL_dom"/>
</dbReference>
<dbReference type="CDD" id="cd01949">
    <property type="entry name" value="GGDEF"/>
    <property type="match status" value="1"/>
</dbReference>
<keyword evidence="5" id="KW-1185">Reference proteome</keyword>
<dbReference type="SMART" id="SM00267">
    <property type="entry name" value="GGDEF"/>
    <property type="match status" value="1"/>
</dbReference>